<gene>
    <name evidence="1" type="ORF">WA026_019792</name>
</gene>
<name>A0AAW1VHQ1_9CUCU</name>
<dbReference type="Proteomes" id="UP001431783">
    <property type="component" value="Unassembled WGS sequence"/>
</dbReference>
<protein>
    <submittedName>
        <fullName evidence="1">Uncharacterized protein</fullName>
    </submittedName>
</protein>
<proteinExistence type="predicted"/>
<dbReference type="EMBL" id="JARQZJ010000134">
    <property type="protein sequence ID" value="KAK9892338.1"/>
    <property type="molecule type" value="Genomic_DNA"/>
</dbReference>
<organism evidence="1 2">
    <name type="scientific">Henosepilachna vigintioctopunctata</name>
    <dbReference type="NCBI Taxonomy" id="420089"/>
    <lineage>
        <taxon>Eukaryota</taxon>
        <taxon>Metazoa</taxon>
        <taxon>Ecdysozoa</taxon>
        <taxon>Arthropoda</taxon>
        <taxon>Hexapoda</taxon>
        <taxon>Insecta</taxon>
        <taxon>Pterygota</taxon>
        <taxon>Neoptera</taxon>
        <taxon>Endopterygota</taxon>
        <taxon>Coleoptera</taxon>
        <taxon>Polyphaga</taxon>
        <taxon>Cucujiformia</taxon>
        <taxon>Coccinelloidea</taxon>
        <taxon>Coccinellidae</taxon>
        <taxon>Epilachninae</taxon>
        <taxon>Epilachnini</taxon>
        <taxon>Henosepilachna</taxon>
    </lineage>
</organism>
<dbReference type="AlphaFoldDB" id="A0AAW1VHQ1"/>
<accession>A0AAW1VHQ1</accession>
<reference evidence="1 2" key="1">
    <citation type="submission" date="2023-03" db="EMBL/GenBank/DDBJ databases">
        <title>Genome insight into feeding habits of ladybird beetles.</title>
        <authorList>
            <person name="Li H.-S."/>
            <person name="Huang Y.-H."/>
            <person name="Pang H."/>
        </authorList>
    </citation>
    <scope>NUCLEOTIDE SEQUENCE [LARGE SCALE GENOMIC DNA]</scope>
    <source>
        <strain evidence="1">SYSU_2023b</strain>
        <tissue evidence="1">Whole body</tissue>
    </source>
</reference>
<sequence length="100" mass="11622">MSDVSDEGETANTRSLEFSRLFSEVEFRLKKADEENAHFCHLRRRHVECSVNQPVYRGNFVLSDDSKQFAQKLSPKFIGPLIVETKTSPWTYELLDVRGR</sequence>
<evidence type="ECO:0000313" key="2">
    <source>
        <dbReference type="Proteomes" id="UP001431783"/>
    </source>
</evidence>
<evidence type="ECO:0000313" key="1">
    <source>
        <dbReference type="EMBL" id="KAK9892338.1"/>
    </source>
</evidence>
<comment type="caution">
    <text evidence="1">The sequence shown here is derived from an EMBL/GenBank/DDBJ whole genome shotgun (WGS) entry which is preliminary data.</text>
</comment>
<keyword evidence="2" id="KW-1185">Reference proteome</keyword>